<evidence type="ECO:0000313" key="2">
    <source>
        <dbReference type="Ensembl" id="ENSOSIP00000022998.1"/>
    </source>
</evidence>
<dbReference type="InterPro" id="IPR018615">
    <property type="entry name" value="Ribosomal_mL55"/>
</dbReference>
<dbReference type="AlphaFoldDB" id="A0A8C7Y450"/>
<accession>A0A8C7Y450</accession>
<keyword evidence="3" id="KW-1185">Reference proteome</keyword>
<protein>
    <recommendedName>
        <fullName evidence="4">39S ribosomal protein L55, mitochondrial</fullName>
    </recommendedName>
</protein>
<name>A0A8C7Y450_9TELE</name>
<proteinExistence type="predicted"/>
<dbReference type="GO" id="GO:0003735">
    <property type="term" value="F:structural constituent of ribosome"/>
    <property type="evidence" value="ECO:0007669"/>
    <property type="project" value="InterPro"/>
</dbReference>
<dbReference type="GO" id="GO:0005762">
    <property type="term" value="C:mitochondrial large ribosomal subunit"/>
    <property type="evidence" value="ECO:0007669"/>
    <property type="project" value="InterPro"/>
</dbReference>
<reference evidence="2" key="1">
    <citation type="submission" date="2025-08" db="UniProtKB">
        <authorList>
            <consortium name="Ensembl"/>
        </authorList>
    </citation>
    <scope>IDENTIFICATION</scope>
</reference>
<feature type="compositionally biased region" description="Polar residues" evidence="1">
    <location>
        <begin position="58"/>
        <end position="75"/>
    </location>
</feature>
<dbReference type="GeneTree" id="ENSGT00940000165232"/>
<dbReference type="PANTHER" id="PTHR34095:SF1">
    <property type="entry name" value="LARGE RIBOSOMAL SUBUNIT PROTEIN ML55"/>
    <property type="match status" value="1"/>
</dbReference>
<evidence type="ECO:0000313" key="3">
    <source>
        <dbReference type="Proteomes" id="UP000694383"/>
    </source>
</evidence>
<sequence>MHVPLRSGVCAFSVCVRACGGGHVPCSGPGPPGGTSDSSSCFPRASVSADFRWLTSDSNDQSASDLRSSRQSAQSAPHRVDQIGYRHCPAGPDGRPWDGSDSEYGMANVLLKLAGGSRTFTRLRPPIYLPGSSLIPEVQTNLFHAHAALLNSNRSSVVRCGRQKYERLYPVMLVRPDGSTINIRYKEPRRILQVRTPEYQFTEILYKRVKETFHSKIQLQSENHVQHLPSLNRTVHDCSIQFIF</sequence>
<dbReference type="GO" id="GO:0006412">
    <property type="term" value="P:translation"/>
    <property type="evidence" value="ECO:0007669"/>
    <property type="project" value="TreeGrafter"/>
</dbReference>
<dbReference type="PANTHER" id="PTHR34095">
    <property type="entry name" value="39S RIBOSOMAL PROTEIN L55, MITOCHONDRIAL"/>
    <property type="match status" value="1"/>
</dbReference>
<dbReference type="Ensembl" id="ENSOSIT00000024292.1">
    <property type="protein sequence ID" value="ENSOSIP00000022998.1"/>
    <property type="gene ID" value="ENSOSIG00000012094.1"/>
</dbReference>
<feature type="region of interest" description="Disordered" evidence="1">
    <location>
        <begin position="58"/>
        <end position="87"/>
    </location>
</feature>
<organism evidence="2 3">
    <name type="scientific">Oryzias sinensis</name>
    <name type="common">Chinese medaka</name>
    <dbReference type="NCBI Taxonomy" id="183150"/>
    <lineage>
        <taxon>Eukaryota</taxon>
        <taxon>Metazoa</taxon>
        <taxon>Chordata</taxon>
        <taxon>Craniata</taxon>
        <taxon>Vertebrata</taxon>
        <taxon>Euteleostomi</taxon>
        <taxon>Actinopterygii</taxon>
        <taxon>Neopterygii</taxon>
        <taxon>Teleostei</taxon>
        <taxon>Neoteleostei</taxon>
        <taxon>Acanthomorphata</taxon>
        <taxon>Ovalentaria</taxon>
        <taxon>Atherinomorphae</taxon>
        <taxon>Beloniformes</taxon>
        <taxon>Adrianichthyidae</taxon>
        <taxon>Oryziinae</taxon>
        <taxon>Oryzias</taxon>
    </lineage>
</organism>
<evidence type="ECO:0008006" key="4">
    <source>
        <dbReference type="Google" id="ProtNLM"/>
    </source>
</evidence>
<dbReference type="InterPro" id="IPR044884">
    <property type="entry name" value="Ribosomal_mL55_sf"/>
</dbReference>
<evidence type="ECO:0000256" key="1">
    <source>
        <dbReference type="SAM" id="MobiDB-lite"/>
    </source>
</evidence>
<dbReference type="Gene3D" id="6.20.130.20">
    <property type="entry name" value="Mitochondrial ribosomal protein L55"/>
    <property type="match status" value="1"/>
</dbReference>
<reference evidence="2" key="2">
    <citation type="submission" date="2025-09" db="UniProtKB">
        <authorList>
            <consortium name="Ensembl"/>
        </authorList>
    </citation>
    <scope>IDENTIFICATION</scope>
</reference>
<dbReference type="Pfam" id="PF09776">
    <property type="entry name" value="Mitoc_L55"/>
    <property type="match status" value="1"/>
</dbReference>
<dbReference type="Proteomes" id="UP000694383">
    <property type="component" value="Unplaced"/>
</dbReference>